<keyword evidence="2" id="KW-1185">Reference proteome</keyword>
<dbReference type="EMBL" id="SJTH01000011">
    <property type="protein sequence ID" value="TCJ04083.1"/>
    <property type="molecule type" value="Genomic_DNA"/>
</dbReference>
<comment type="caution">
    <text evidence="1">The sequence shown here is derived from an EMBL/GenBank/DDBJ whole genome shotgun (WGS) entry which is preliminary data.</text>
</comment>
<dbReference type="AlphaFoldDB" id="A0A4R1AUS7"/>
<name>A0A4R1AUS7_9BACI</name>
<dbReference type="RefSeq" id="WP_131236915.1">
    <property type="nucleotide sequence ID" value="NZ_SJTH01000011.1"/>
</dbReference>
<sequence>MMFWKLVFDMGWIDRDKEIAAQKLRLAVKTESNPLGEITTSEYKQITGKEFDAAA</sequence>
<reference evidence="1 2" key="1">
    <citation type="submission" date="2019-03" db="EMBL/GenBank/DDBJ databases">
        <authorList>
            <person name="Jensen L."/>
            <person name="Storgaard J."/>
            <person name="Sulaj E."/>
            <person name="Schramm A."/>
            <person name="Marshall I.P.G."/>
        </authorList>
    </citation>
    <scope>NUCLEOTIDE SEQUENCE [LARGE SCALE GENOMIC DNA]</scope>
    <source>
        <strain evidence="1 2">2017H2G3</strain>
    </source>
</reference>
<protein>
    <submittedName>
        <fullName evidence="1">XkdX family protein</fullName>
    </submittedName>
</protein>
<accession>A0A4R1AUS7</accession>
<evidence type="ECO:0000313" key="1">
    <source>
        <dbReference type="EMBL" id="TCJ04083.1"/>
    </source>
</evidence>
<organism evidence="1 2">
    <name type="scientific">Cytobacillus praedii</name>
    <dbReference type="NCBI Taxonomy" id="1742358"/>
    <lineage>
        <taxon>Bacteria</taxon>
        <taxon>Bacillati</taxon>
        <taxon>Bacillota</taxon>
        <taxon>Bacilli</taxon>
        <taxon>Bacillales</taxon>
        <taxon>Bacillaceae</taxon>
        <taxon>Cytobacillus</taxon>
    </lineage>
</organism>
<proteinExistence type="predicted"/>
<gene>
    <name evidence="1" type="ORF">E0Y62_11610</name>
</gene>
<evidence type="ECO:0000313" key="2">
    <source>
        <dbReference type="Proteomes" id="UP000293846"/>
    </source>
</evidence>
<dbReference type="OrthoDB" id="1940916at2"/>
<dbReference type="Proteomes" id="UP000293846">
    <property type="component" value="Unassembled WGS sequence"/>
</dbReference>